<proteinExistence type="predicted"/>
<gene>
    <name evidence="2" type="ORF">DVJ83_11860</name>
</gene>
<dbReference type="KEGG" id="dwu:DVJ83_11860"/>
<organism evidence="2 3">
    <name type="scientific">Deinococcus wulumuqiensis</name>
    <dbReference type="NCBI Taxonomy" id="980427"/>
    <lineage>
        <taxon>Bacteria</taxon>
        <taxon>Thermotogati</taxon>
        <taxon>Deinococcota</taxon>
        <taxon>Deinococci</taxon>
        <taxon>Deinococcales</taxon>
        <taxon>Deinococcaceae</taxon>
        <taxon>Deinococcus</taxon>
    </lineage>
</organism>
<dbReference type="GO" id="GO:0017178">
    <property type="term" value="F:diphthine-ammonia ligase activity"/>
    <property type="evidence" value="ECO:0007669"/>
    <property type="project" value="UniProtKB-EC"/>
</dbReference>
<dbReference type="CDD" id="cd01994">
    <property type="entry name" value="AANH_PF0828-like"/>
    <property type="match status" value="1"/>
</dbReference>
<evidence type="ECO:0000313" key="3">
    <source>
        <dbReference type="Proteomes" id="UP000253744"/>
    </source>
</evidence>
<dbReference type="InterPro" id="IPR002761">
    <property type="entry name" value="Diphthami_syn_dom"/>
</dbReference>
<reference evidence="2 3" key="1">
    <citation type="submission" date="2018-07" db="EMBL/GenBank/DDBJ databases">
        <title>Complete Genome and Methylome Analysis of Deinococcus wulumuqiensis NEB 479.</title>
        <authorList>
            <person name="Fomenkov A."/>
            <person name="Luyten Y."/>
            <person name="Vincze T."/>
            <person name="Anton B.P."/>
            <person name="Clark T."/>
            <person name="Roberts R.J."/>
            <person name="Morgan R.D."/>
        </authorList>
    </citation>
    <scope>NUCLEOTIDE SEQUENCE [LARGE SCALE GENOMIC DNA]</scope>
    <source>
        <strain evidence="2 3">NEB 479</strain>
    </source>
</reference>
<dbReference type="NCBIfam" id="TIGR00290">
    <property type="entry name" value="MJ0570_dom"/>
    <property type="match status" value="1"/>
</dbReference>
<dbReference type="RefSeq" id="WP_114672484.1">
    <property type="nucleotide sequence ID" value="NZ_CP031158.1"/>
</dbReference>
<dbReference type="Pfam" id="PF01902">
    <property type="entry name" value="Diphthami_syn_2"/>
    <property type="match status" value="1"/>
</dbReference>
<sequence>MSTPVAPLFLTSWSGGKDSALAYWHACRTGRPLALISMLNETGERSGAHGLRPEIFEAQAVALGVPLWQGRAGWTGYEEAFSALLRRGREAGATEVVFGDIDLAEHRAWEERVCGAAGLTVHLPLWERPRRELVEEGLRLGLRAMIVAVRDASLPADLLGRTLDAPLLGELERLGADPCGENGEYHTVLYAHPLFSAPLRLQPGATSRSGEGDWAMTTLEVKLSQPPFSGAGPGFRSR</sequence>
<dbReference type="Proteomes" id="UP000253744">
    <property type="component" value="Chromosome"/>
</dbReference>
<dbReference type="InterPro" id="IPR014729">
    <property type="entry name" value="Rossmann-like_a/b/a_fold"/>
</dbReference>
<name>A0A345IJ34_9DEIO</name>
<accession>A0A345IJ34</accession>
<dbReference type="Gene3D" id="3.90.1490.10">
    <property type="entry name" value="putative n-type atp pyrophosphatase, domain 2"/>
    <property type="match status" value="1"/>
</dbReference>
<feature type="domain" description="Diphthamide synthase" evidence="1">
    <location>
        <begin position="13"/>
        <end position="201"/>
    </location>
</feature>
<protein>
    <submittedName>
        <fullName evidence="2">Diphthine--ammonia ligase</fullName>
        <ecNumber evidence="2">6.3.1.14</ecNumber>
    </submittedName>
</protein>
<evidence type="ECO:0000313" key="2">
    <source>
        <dbReference type="EMBL" id="AXG99706.1"/>
    </source>
</evidence>
<dbReference type="EMBL" id="CP031158">
    <property type="protein sequence ID" value="AXG99706.1"/>
    <property type="molecule type" value="Genomic_DNA"/>
</dbReference>
<dbReference type="EC" id="6.3.1.14" evidence="2"/>
<keyword evidence="2" id="KW-0436">Ligase</keyword>
<dbReference type="SUPFAM" id="SSF52402">
    <property type="entry name" value="Adenine nucleotide alpha hydrolases-like"/>
    <property type="match status" value="1"/>
</dbReference>
<dbReference type="Gene3D" id="3.40.50.620">
    <property type="entry name" value="HUPs"/>
    <property type="match status" value="1"/>
</dbReference>
<dbReference type="AlphaFoldDB" id="A0A345IJ34"/>
<evidence type="ECO:0000259" key="1">
    <source>
        <dbReference type="Pfam" id="PF01902"/>
    </source>
</evidence>
<dbReference type="STRING" id="1288484.GCA_000348665_00763"/>